<name>A0A0G4L5D2_VERLO</name>
<evidence type="ECO:0000313" key="3">
    <source>
        <dbReference type="EMBL" id="CRK17199.1"/>
    </source>
</evidence>
<dbReference type="InterPro" id="IPR041899">
    <property type="entry name" value="MAGE_WH2"/>
</dbReference>
<sequence>MPAGSRRRREVDNDADDDQRPRQRRTRDSSAHEDADADEAADADDEDGADVSRIDAAPTADQQLAKKLIRYAMACDYARQPIRRDGIKERVLGDQGRAFRRVFDAAQGMLRDVWGMELRELPMREKHSLEEKRRAIKAQSQAKTSSGIYVLSSTLPPAYRAAAIMSPSKTPDAEAEAAYVAFYTLITTIILLSGGELSDAKLRRHLHRLNAEDNVGTEPTEDVLKRMQAQGYVVKLVQRDVATQAQDALENTTWYVGPRAHEEVGPDGASGLVRRVWGPQEGDQATDELERKIRASFRIREAAAAAAATVAAAEGDDEATPAVDMSGADGGRHA</sequence>
<feature type="domain" description="MAGE" evidence="2">
    <location>
        <begin position="68"/>
        <end position="269"/>
    </location>
</feature>
<dbReference type="Proteomes" id="UP000044602">
    <property type="component" value="Unassembled WGS sequence"/>
</dbReference>
<dbReference type="Proteomes" id="UP000045706">
    <property type="component" value="Unassembled WGS sequence"/>
</dbReference>
<organism evidence="3 6">
    <name type="scientific">Verticillium longisporum</name>
    <name type="common">Verticillium dahliae var. longisporum</name>
    <dbReference type="NCBI Taxonomy" id="100787"/>
    <lineage>
        <taxon>Eukaryota</taxon>
        <taxon>Fungi</taxon>
        <taxon>Dikarya</taxon>
        <taxon>Ascomycota</taxon>
        <taxon>Pezizomycotina</taxon>
        <taxon>Sordariomycetes</taxon>
        <taxon>Hypocreomycetidae</taxon>
        <taxon>Glomerellales</taxon>
        <taxon>Plectosphaerellaceae</taxon>
        <taxon>Verticillium</taxon>
    </lineage>
</organism>
<evidence type="ECO:0000313" key="5">
    <source>
        <dbReference type="Proteomes" id="UP000044602"/>
    </source>
</evidence>
<proteinExistence type="predicted"/>
<feature type="region of interest" description="Disordered" evidence="1">
    <location>
        <begin position="1"/>
        <end position="57"/>
    </location>
</feature>
<evidence type="ECO:0000256" key="1">
    <source>
        <dbReference type="SAM" id="MobiDB-lite"/>
    </source>
</evidence>
<dbReference type="GO" id="GO:0006281">
    <property type="term" value="P:DNA repair"/>
    <property type="evidence" value="ECO:0007669"/>
    <property type="project" value="TreeGrafter"/>
</dbReference>
<dbReference type="InterPro" id="IPR037445">
    <property type="entry name" value="MAGE"/>
</dbReference>
<dbReference type="Gene3D" id="1.10.10.1210">
    <property type="entry name" value="MAGE homology domain, winged helix WH2 motif"/>
    <property type="match status" value="1"/>
</dbReference>
<dbReference type="SMART" id="SM01373">
    <property type="entry name" value="MAGE"/>
    <property type="match status" value="1"/>
</dbReference>
<protein>
    <recommendedName>
        <fullName evidence="2">MAGE domain-containing protein</fullName>
    </recommendedName>
</protein>
<dbReference type="PANTHER" id="PTHR11736:SF14">
    <property type="entry name" value="NSE3 HOMOLOG, SMC5-SMC6 COMPLEX COMPONENT"/>
    <property type="match status" value="1"/>
</dbReference>
<reference evidence="5 6" key="1">
    <citation type="submission" date="2015-05" db="EMBL/GenBank/DDBJ databases">
        <authorList>
            <person name="Fogelqvist Johan"/>
        </authorList>
    </citation>
    <scope>NUCLEOTIDE SEQUENCE [LARGE SCALE GENOMIC DNA]</scope>
    <source>
        <strain evidence="4">VL1</strain>
        <strain evidence="3">VL2</strain>
    </source>
</reference>
<feature type="compositionally biased region" description="Acidic residues" evidence="1">
    <location>
        <begin position="35"/>
        <end position="49"/>
    </location>
</feature>
<evidence type="ECO:0000259" key="2">
    <source>
        <dbReference type="SMART" id="SM01373"/>
    </source>
</evidence>
<dbReference type="STRING" id="100787.A0A0G4L5D2"/>
<dbReference type="GO" id="GO:0005634">
    <property type="term" value="C:nucleus"/>
    <property type="evidence" value="ECO:0007669"/>
    <property type="project" value="TreeGrafter"/>
</dbReference>
<accession>A0A0G4L5D2</accession>
<evidence type="ECO:0000313" key="6">
    <source>
        <dbReference type="Proteomes" id="UP000045706"/>
    </source>
</evidence>
<dbReference type="AlphaFoldDB" id="A0A0G4L5D2"/>
<evidence type="ECO:0000313" key="4">
    <source>
        <dbReference type="EMBL" id="CRK23652.1"/>
    </source>
</evidence>
<dbReference type="PANTHER" id="PTHR11736">
    <property type="entry name" value="MELANOMA-ASSOCIATED ANTIGEN MAGE ANTIGEN"/>
    <property type="match status" value="1"/>
</dbReference>
<dbReference type="InterPro" id="IPR041898">
    <property type="entry name" value="MAGE_WH1"/>
</dbReference>
<dbReference type="EMBL" id="CVQH01016002">
    <property type="protein sequence ID" value="CRK23652.1"/>
    <property type="molecule type" value="Genomic_DNA"/>
</dbReference>
<dbReference type="EMBL" id="CVQI01007779">
    <property type="protein sequence ID" value="CRK17199.1"/>
    <property type="molecule type" value="Genomic_DNA"/>
</dbReference>
<feature type="region of interest" description="Disordered" evidence="1">
    <location>
        <begin position="311"/>
        <end position="334"/>
    </location>
</feature>
<keyword evidence="5" id="KW-1185">Reference proteome</keyword>
<gene>
    <name evidence="4" type="ORF">BN1708_013749</name>
    <name evidence="3" type="ORF">BN1723_002365</name>
</gene>
<dbReference type="InterPro" id="IPR002190">
    <property type="entry name" value="MHD_dom"/>
</dbReference>
<dbReference type="Pfam" id="PF01454">
    <property type="entry name" value="MAGE"/>
    <property type="match status" value="1"/>
</dbReference>
<dbReference type="Gene3D" id="1.10.10.1200">
    <property type="entry name" value="MAGE homology domain, winged helix WH1 motif"/>
    <property type="match status" value="1"/>
</dbReference>
<feature type="compositionally biased region" description="Basic and acidic residues" evidence="1">
    <location>
        <begin position="18"/>
        <end position="34"/>
    </location>
</feature>